<accession>A0A498IJP6</accession>
<dbReference type="Proteomes" id="UP000290289">
    <property type="component" value="Chromosome 12"/>
</dbReference>
<dbReference type="EMBL" id="RDQH01000338">
    <property type="protein sequence ID" value="RXH82354.1"/>
    <property type="molecule type" value="Genomic_DNA"/>
</dbReference>
<evidence type="ECO:0000256" key="1">
    <source>
        <dbReference type="SAM" id="MobiDB-lite"/>
    </source>
</evidence>
<protein>
    <submittedName>
        <fullName evidence="2">Uncharacterized protein</fullName>
    </submittedName>
</protein>
<feature type="region of interest" description="Disordered" evidence="1">
    <location>
        <begin position="1"/>
        <end position="32"/>
    </location>
</feature>
<name>A0A498IJP6_MALDO</name>
<proteinExistence type="predicted"/>
<gene>
    <name evidence="2" type="ORF">DVH24_036695</name>
</gene>
<feature type="compositionally biased region" description="Low complexity" evidence="1">
    <location>
        <begin position="10"/>
        <end position="23"/>
    </location>
</feature>
<reference evidence="2 3" key="1">
    <citation type="submission" date="2018-10" db="EMBL/GenBank/DDBJ databases">
        <title>A high-quality apple genome assembly.</title>
        <authorList>
            <person name="Hu J."/>
        </authorList>
    </citation>
    <scope>NUCLEOTIDE SEQUENCE [LARGE SCALE GENOMIC DNA]</scope>
    <source>
        <strain evidence="3">cv. HFTH1</strain>
        <tissue evidence="2">Young leaf</tissue>
    </source>
</reference>
<comment type="caution">
    <text evidence="2">The sequence shown here is derived from an EMBL/GenBank/DDBJ whole genome shotgun (WGS) entry which is preliminary data.</text>
</comment>
<organism evidence="2 3">
    <name type="scientific">Malus domestica</name>
    <name type="common">Apple</name>
    <name type="synonym">Pyrus malus</name>
    <dbReference type="NCBI Taxonomy" id="3750"/>
    <lineage>
        <taxon>Eukaryota</taxon>
        <taxon>Viridiplantae</taxon>
        <taxon>Streptophyta</taxon>
        <taxon>Embryophyta</taxon>
        <taxon>Tracheophyta</taxon>
        <taxon>Spermatophyta</taxon>
        <taxon>Magnoliopsida</taxon>
        <taxon>eudicotyledons</taxon>
        <taxon>Gunneridae</taxon>
        <taxon>Pentapetalae</taxon>
        <taxon>rosids</taxon>
        <taxon>fabids</taxon>
        <taxon>Rosales</taxon>
        <taxon>Rosaceae</taxon>
        <taxon>Amygdaloideae</taxon>
        <taxon>Maleae</taxon>
        <taxon>Malus</taxon>
    </lineage>
</organism>
<sequence length="67" mass="7268">MHSSVKDHPSVSSVTSPVAPSVSKLSSTTSIGKSPRTIFKLDQLWALYAEFSTARRVARTVPTGRHD</sequence>
<evidence type="ECO:0000313" key="2">
    <source>
        <dbReference type="EMBL" id="RXH82354.1"/>
    </source>
</evidence>
<keyword evidence="3" id="KW-1185">Reference proteome</keyword>
<dbReference type="AlphaFoldDB" id="A0A498IJP6"/>
<evidence type="ECO:0000313" key="3">
    <source>
        <dbReference type="Proteomes" id="UP000290289"/>
    </source>
</evidence>